<protein>
    <submittedName>
        <fullName evidence="2">Uncharacterized protein</fullName>
    </submittedName>
</protein>
<dbReference type="AlphaFoldDB" id="N4TZ81"/>
<reference evidence="3" key="1">
    <citation type="submission" date="2012-09" db="EMBL/GenBank/DDBJ databases">
        <title>Genome sequencing and comparative transcriptomics of race 1 and race 4 of banana pathogen: Fusarium oxysporum f. sp. cubense.</title>
        <authorList>
            <person name="Fang X."/>
            <person name="Huang J."/>
        </authorList>
    </citation>
    <scope>NUCLEOTIDE SEQUENCE [LARGE SCALE GENOMIC DNA]</scope>
    <source>
        <strain evidence="3">race 1</strain>
    </source>
</reference>
<dbReference type="Proteomes" id="UP000016928">
    <property type="component" value="Unassembled WGS sequence"/>
</dbReference>
<evidence type="ECO:0000313" key="2">
    <source>
        <dbReference type="EMBL" id="ENH61871.1"/>
    </source>
</evidence>
<dbReference type="HOGENOM" id="CLU_1677930_0_0_1"/>
<evidence type="ECO:0000313" key="3">
    <source>
        <dbReference type="Proteomes" id="UP000016928"/>
    </source>
</evidence>
<feature type="compositionally biased region" description="Basic residues" evidence="1">
    <location>
        <begin position="61"/>
        <end position="74"/>
    </location>
</feature>
<reference evidence="3" key="2">
    <citation type="journal article" date="2014" name="PLoS ONE">
        <title>Genome and Transcriptome Analysis of the Fungal Pathogen Fusarium oxysporum f. sp. cubense Causing Banana Vascular Wilt Disease.</title>
        <authorList>
            <person name="Guo L."/>
            <person name="Han L."/>
            <person name="Yang L."/>
            <person name="Zeng H."/>
            <person name="Fan D."/>
            <person name="Zhu Y."/>
            <person name="Feng Y."/>
            <person name="Wang G."/>
            <person name="Peng C."/>
            <person name="Jiang X."/>
            <person name="Zhou D."/>
            <person name="Ni P."/>
            <person name="Liang C."/>
            <person name="Liu L."/>
            <person name="Wang J."/>
            <person name="Mao C."/>
            <person name="Fang X."/>
            <person name="Peng M."/>
            <person name="Huang J."/>
        </authorList>
    </citation>
    <scope>NUCLEOTIDE SEQUENCE [LARGE SCALE GENOMIC DNA]</scope>
    <source>
        <strain evidence="3">race 1</strain>
    </source>
</reference>
<feature type="region of interest" description="Disordered" evidence="1">
    <location>
        <begin position="54"/>
        <end position="86"/>
    </location>
</feature>
<dbReference type="EMBL" id="KB731260">
    <property type="protein sequence ID" value="ENH61871.1"/>
    <property type="molecule type" value="Genomic_DNA"/>
</dbReference>
<dbReference type="VEuPathDB" id="FungiDB:FOC1_h10017247"/>
<gene>
    <name evidence="2" type="ORF">FOC1_h10017247</name>
</gene>
<feature type="non-terminal residue" evidence="2">
    <location>
        <position position="157"/>
    </location>
</feature>
<proteinExistence type="predicted"/>
<name>N4TZ81_FUSC1</name>
<organism evidence="2 3">
    <name type="scientific">Fusarium oxysporum f. sp. cubense (strain race 1)</name>
    <name type="common">Panama disease fungus</name>
    <dbReference type="NCBI Taxonomy" id="1229664"/>
    <lineage>
        <taxon>Eukaryota</taxon>
        <taxon>Fungi</taxon>
        <taxon>Dikarya</taxon>
        <taxon>Ascomycota</taxon>
        <taxon>Pezizomycotina</taxon>
        <taxon>Sordariomycetes</taxon>
        <taxon>Hypocreomycetidae</taxon>
        <taxon>Hypocreales</taxon>
        <taxon>Nectriaceae</taxon>
        <taxon>Fusarium</taxon>
        <taxon>Fusarium oxysporum species complex</taxon>
    </lineage>
</organism>
<evidence type="ECO:0000256" key="1">
    <source>
        <dbReference type="SAM" id="MobiDB-lite"/>
    </source>
</evidence>
<accession>N4TZ81</accession>
<sequence length="157" mass="17589">MAVKTCTSSTGSDRAATIVMIRSSSGLVHAHGSPQLDLICLERKGTVRGWDRLSRTTNAGTRRHASVLKPRRRQSQPGPPDESTHSWSMLCRVVNQEPTGKLQTAVTRTKLVHMIKDLIADKIGSLSYRQLFTQPPPYQTYLVQRMRVISHCDHVED</sequence>